<reference evidence="3" key="2">
    <citation type="journal article" date="2021" name="PeerJ">
        <title>Extensive microbial diversity within the chicken gut microbiome revealed by metagenomics and culture.</title>
        <authorList>
            <person name="Gilroy R."/>
            <person name="Ravi A."/>
            <person name="Getino M."/>
            <person name="Pursley I."/>
            <person name="Horton D.L."/>
            <person name="Alikhan N.F."/>
            <person name="Baker D."/>
            <person name="Gharbi K."/>
            <person name="Hall N."/>
            <person name="Watson M."/>
            <person name="Adriaenssens E.M."/>
            <person name="Foster-Nyarko E."/>
            <person name="Jarju S."/>
            <person name="Secka A."/>
            <person name="Antonio M."/>
            <person name="Oren A."/>
            <person name="Chaudhuri R.R."/>
            <person name="La Ragione R."/>
            <person name="Hildebrand F."/>
            <person name="Pallen M.J."/>
        </authorList>
    </citation>
    <scope>NUCLEOTIDE SEQUENCE</scope>
    <source>
        <strain evidence="3">ChiSjej6B24-2974</strain>
    </source>
</reference>
<feature type="chain" id="PRO_5038562170" evidence="1">
    <location>
        <begin position="25"/>
        <end position="448"/>
    </location>
</feature>
<evidence type="ECO:0000313" key="3">
    <source>
        <dbReference type="EMBL" id="HIQ82376.1"/>
    </source>
</evidence>
<feature type="signal peptide" evidence="1">
    <location>
        <begin position="1"/>
        <end position="24"/>
    </location>
</feature>
<dbReference type="PANTHER" id="PTHR34408">
    <property type="entry name" value="FAMILY PROTEIN, PUTATIVE-RELATED"/>
    <property type="match status" value="1"/>
</dbReference>
<organism evidence="3 4">
    <name type="scientific">Candidatus Pullichristensenella stercorigallinarum</name>
    <dbReference type="NCBI Taxonomy" id="2840909"/>
    <lineage>
        <taxon>Bacteria</taxon>
        <taxon>Bacillati</taxon>
        <taxon>Bacillota</taxon>
        <taxon>Clostridia</taxon>
        <taxon>Candidatus Pullichristensenella</taxon>
    </lineage>
</organism>
<proteinExistence type="predicted"/>
<feature type="domain" description="SH3b" evidence="2">
    <location>
        <begin position="90"/>
        <end position="159"/>
    </location>
</feature>
<dbReference type="Gene3D" id="2.30.30.40">
    <property type="entry name" value="SH3 Domains"/>
    <property type="match status" value="4"/>
</dbReference>
<dbReference type="EMBL" id="DVFZ01000047">
    <property type="protein sequence ID" value="HIQ82376.1"/>
    <property type="molecule type" value="Genomic_DNA"/>
</dbReference>
<dbReference type="SMART" id="SM00287">
    <property type="entry name" value="SH3b"/>
    <property type="match status" value="4"/>
</dbReference>
<dbReference type="InterPro" id="IPR052354">
    <property type="entry name" value="Cell_Wall_Dynamics_Protein"/>
</dbReference>
<dbReference type="PROSITE" id="PS51781">
    <property type="entry name" value="SH3B"/>
    <property type="match status" value="2"/>
</dbReference>
<accession>A0A9D0ZLC8</accession>
<reference evidence="3" key="1">
    <citation type="submission" date="2020-10" db="EMBL/GenBank/DDBJ databases">
        <authorList>
            <person name="Gilroy R."/>
        </authorList>
    </citation>
    <scope>NUCLEOTIDE SEQUENCE</scope>
    <source>
        <strain evidence="3">ChiSjej6B24-2974</strain>
    </source>
</reference>
<feature type="domain" description="SH3b" evidence="2">
    <location>
        <begin position="222"/>
        <end position="293"/>
    </location>
</feature>
<evidence type="ECO:0000313" key="4">
    <source>
        <dbReference type="Proteomes" id="UP000824260"/>
    </source>
</evidence>
<comment type="caution">
    <text evidence="3">The sequence shown here is derived from an EMBL/GenBank/DDBJ whole genome shotgun (WGS) entry which is preliminary data.</text>
</comment>
<protein>
    <submittedName>
        <fullName evidence="3">SH3 domain-containing protein</fullName>
    </submittedName>
</protein>
<dbReference type="AlphaFoldDB" id="A0A9D0ZLC8"/>
<dbReference type="InterPro" id="IPR003646">
    <property type="entry name" value="SH3-like_bac-type"/>
</dbReference>
<dbReference type="Proteomes" id="UP000824260">
    <property type="component" value="Unassembled WGS sequence"/>
</dbReference>
<gene>
    <name evidence="3" type="ORF">IAA52_04680</name>
</gene>
<evidence type="ECO:0000256" key="1">
    <source>
        <dbReference type="SAM" id="SignalP"/>
    </source>
</evidence>
<name>A0A9D0ZLC8_9FIRM</name>
<dbReference type="Pfam" id="PF08239">
    <property type="entry name" value="SH3_3"/>
    <property type="match status" value="2"/>
</dbReference>
<keyword evidence="1" id="KW-0732">Signal</keyword>
<evidence type="ECO:0000259" key="2">
    <source>
        <dbReference type="PROSITE" id="PS51781"/>
    </source>
</evidence>
<sequence length="448" mass="47739">MKSMLRRLATASLALAVVFGSAQAAVGAKVTQDGLPVFDSPTYSEETYAGYLNSGETVGVVEVRGDWAKITRDGKIGYTGSEYLTRISSENTYESRVTGYTTRCVTVYKGASTSSGTVTTLPWGTAVYVTGTNGSYCHVENESGSVSGYIYSGYLSHSQPTYTTGYTTQEVTVYANPSSSSAKLGTLPRGTAVRVIGTSGECCQVLNDDGMSCGYIYSGYLSKTEVVNKVTTGYTTREVAVYSSASTSSSVLIRLNTGTEVTVFDVNGSFCKVRNSSGSMVGYILANYLTQTPPSSGNGSSDNSSSLDTLKSNVVMMDWSTAVDSVLSRGSYYTLYDIRNNQTIRVKYTTGSSHMDIEPATAEDTAKLLECLGGSWTYVRTPVILIANGRYIAASLYGEPHGGTDTVSGNNMDGVVCLHLANSRTHGSDRVDEDHQAAIQAAYNWAHS</sequence>